<accession>A0A1J1DYI2</accession>
<keyword evidence="3" id="KW-1185">Reference proteome</keyword>
<proteinExistence type="predicted"/>
<feature type="domain" description="Transposase DDE" evidence="1">
    <location>
        <begin position="5"/>
        <end position="67"/>
    </location>
</feature>
<dbReference type="EMBL" id="AP014564">
    <property type="protein sequence ID" value="BAV94959.1"/>
    <property type="molecule type" value="Genomic_DNA"/>
</dbReference>
<evidence type="ECO:0000313" key="3">
    <source>
        <dbReference type="Proteomes" id="UP000243197"/>
    </source>
</evidence>
<dbReference type="KEGG" id="ise:JBKA6_0946"/>
<gene>
    <name evidence="2" type="ORF">JBKA6_0946</name>
</gene>
<dbReference type="Pfam" id="PF13612">
    <property type="entry name" value="DDE_Tnp_1_3"/>
    <property type="match status" value="1"/>
</dbReference>
<evidence type="ECO:0000313" key="2">
    <source>
        <dbReference type="EMBL" id="BAV94959.1"/>
    </source>
</evidence>
<name>A0A1J1DYI2_9FLAO</name>
<sequence>MTKDISKDLRKNLFEKGAELITSVKNNIKNAFMPMIDKLLLRKRSIIETINDQLKNICQIEHSRHRSFANFLTNNYFWTYRLQLFAQKTLYQISNHR</sequence>
<reference evidence="2 3" key="1">
    <citation type="submission" date="2014-03" db="EMBL/GenBank/DDBJ databases">
        <title>complete genome sequence of Flavobacteriaceae bacterium JBKA-6.</title>
        <authorList>
            <person name="Takano T."/>
            <person name="Nakamura Y."/>
            <person name="Takuma S."/>
            <person name="Yasuike M."/>
            <person name="Matsuyama T."/>
            <person name="Sakai T."/>
            <person name="Fujiwara A."/>
            <person name="Kimoto K."/>
            <person name="Fukuda Y."/>
            <person name="Kondo H."/>
            <person name="Hirono I."/>
            <person name="Nakayasu C."/>
        </authorList>
    </citation>
    <scope>NUCLEOTIDE SEQUENCE [LARGE SCALE GENOMIC DNA]</scope>
    <source>
        <strain evidence="2 3">JBKA-6</strain>
    </source>
</reference>
<dbReference type="InterPro" id="IPR025668">
    <property type="entry name" value="Tnp_DDE_dom"/>
</dbReference>
<organism evidence="2 3">
    <name type="scientific">Ichthyobacterium seriolicida</name>
    <dbReference type="NCBI Taxonomy" id="242600"/>
    <lineage>
        <taxon>Bacteria</taxon>
        <taxon>Pseudomonadati</taxon>
        <taxon>Bacteroidota</taxon>
        <taxon>Flavobacteriia</taxon>
        <taxon>Flavobacteriales</taxon>
        <taxon>Ichthyobacteriaceae</taxon>
        <taxon>Ichthyobacterium</taxon>
    </lineage>
</organism>
<dbReference type="Proteomes" id="UP000243197">
    <property type="component" value="Chromosome"/>
</dbReference>
<protein>
    <submittedName>
        <fullName evidence="2">Transposase</fullName>
    </submittedName>
</protein>
<evidence type="ECO:0000259" key="1">
    <source>
        <dbReference type="Pfam" id="PF13612"/>
    </source>
</evidence>
<dbReference type="AlphaFoldDB" id="A0A1J1DYI2"/>